<sequence>MTENRIQNIGTIYRLIEQFELISRTDLAKLAGLAPASITNITKALIDKQFIIERTAQDSISRGRPAVGLSVSPFFWRLLCLTISSEKIHVSLCELNGTPLYTENYTVSSIDYPSLDTLIMENLQDFQQKYPLAKEQLLAISVCVVGKIDANKRMITELGGQQLHCPLMEKLESHFTHPILLNEHFHLWLLAESTVGSLISDDNVIFLQLDESINLSVLMRGALLYQQSKMNVDKMLMPKFSPLSDQIFPELDEIQRYQLTNQVTFSALIRLIDLHLPNTLKTSQEKINFLCEQIEQQNEQALLILNHISDNLAYVLMNLINIFSTQKVLFDSPLLKVKQVLFEQITEKLQKTLLIDNLNIQLVTSQFEWNNEIIPCSAIKQGIYEGSLIKDIN</sequence>
<protein>
    <submittedName>
        <fullName evidence="2">Transcriptional regulator</fullName>
    </submittedName>
</protein>
<dbReference type="Pfam" id="PF00480">
    <property type="entry name" value="ROK"/>
    <property type="match status" value="2"/>
</dbReference>
<dbReference type="GO" id="GO:0006351">
    <property type="term" value="P:DNA-templated transcription"/>
    <property type="evidence" value="ECO:0007669"/>
    <property type="project" value="TreeGrafter"/>
</dbReference>
<dbReference type="Gene3D" id="3.30.420.40">
    <property type="match status" value="2"/>
</dbReference>
<dbReference type="Proteomes" id="UP000244920">
    <property type="component" value="Chromosome"/>
</dbReference>
<dbReference type="PANTHER" id="PTHR18964:SF149">
    <property type="entry name" value="BIFUNCTIONAL UDP-N-ACETYLGLUCOSAMINE 2-EPIMERASE_N-ACETYLMANNOSAMINE KINASE"/>
    <property type="match status" value="1"/>
</dbReference>
<dbReference type="InterPro" id="IPR036390">
    <property type="entry name" value="WH_DNA-bd_sf"/>
</dbReference>
<dbReference type="AlphaFoldDB" id="A0A2U8FMD5"/>
<dbReference type="RefSeq" id="WP_108924713.1">
    <property type="nucleotide sequence ID" value="NZ_CP029206.1"/>
</dbReference>
<comment type="similarity">
    <text evidence="1">Belongs to the ROK (NagC/XylR) family.</text>
</comment>
<name>A0A2U8FMD5_9PAST</name>
<dbReference type="SUPFAM" id="SSF53067">
    <property type="entry name" value="Actin-like ATPase domain"/>
    <property type="match status" value="1"/>
</dbReference>
<reference evidence="3" key="1">
    <citation type="submission" date="2018-05" db="EMBL/GenBank/DDBJ databases">
        <title>Complete genome sequence of Actinobacillus porcitonsillarum reference strain 9953L55 (CCUG 46996).</title>
        <authorList>
            <person name="Dona V."/>
            <person name="Perreten V."/>
        </authorList>
    </citation>
    <scope>NUCLEOTIDE SEQUENCE [LARGE SCALE GENOMIC DNA]</scope>
    <source>
        <strain evidence="3">9953L55</strain>
    </source>
</reference>
<dbReference type="PANTHER" id="PTHR18964">
    <property type="entry name" value="ROK (REPRESSOR, ORF, KINASE) FAMILY"/>
    <property type="match status" value="1"/>
</dbReference>
<evidence type="ECO:0000256" key="1">
    <source>
        <dbReference type="ARBA" id="ARBA00006479"/>
    </source>
</evidence>
<evidence type="ECO:0000313" key="2">
    <source>
        <dbReference type="EMBL" id="AWI51514.1"/>
    </source>
</evidence>
<keyword evidence="3" id="KW-1185">Reference proteome</keyword>
<dbReference type="InterPro" id="IPR000600">
    <property type="entry name" value="ROK"/>
</dbReference>
<dbReference type="KEGG" id="apor:DDU33_08485"/>
<gene>
    <name evidence="2" type="ORF">DDU33_08485</name>
</gene>
<proteinExistence type="inferred from homology"/>
<dbReference type="GO" id="GO:0003677">
    <property type="term" value="F:DNA binding"/>
    <property type="evidence" value="ECO:0007669"/>
    <property type="project" value="TreeGrafter"/>
</dbReference>
<dbReference type="InterPro" id="IPR043129">
    <property type="entry name" value="ATPase_NBD"/>
</dbReference>
<dbReference type="Gene3D" id="1.10.10.10">
    <property type="entry name" value="Winged helix-like DNA-binding domain superfamily/Winged helix DNA-binding domain"/>
    <property type="match status" value="1"/>
</dbReference>
<dbReference type="SUPFAM" id="SSF46785">
    <property type="entry name" value="Winged helix' DNA-binding domain"/>
    <property type="match status" value="1"/>
</dbReference>
<dbReference type="EMBL" id="CP029206">
    <property type="protein sequence ID" value="AWI51514.1"/>
    <property type="molecule type" value="Genomic_DNA"/>
</dbReference>
<dbReference type="InterPro" id="IPR036388">
    <property type="entry name" value="WH-like_DNA-bd_sf"/>
</dbReference>
<accession>A0A2U8FMD5</accession>
<evidence type="ECO:0000313" key="3">
    <source>
        <dbReference type="Proteomes" id="UP000244920"/>
    </source>
</evidence>
<organism evidence="2 3">
    <name type="scientific">Actinobacillus porcitonsillarum</name>
    <dbReference type="NCBI Taxonomy" id="189834"/>
    <lineage>
        <taxon>Bacteria</taxon>
        <taxon>Pseudomonadati</taxon>
        <taxon>Pseudomonadota</taxon>
        <taxon>Gammaproteobacteria</taxon>
        <taxon>Pasteurellales</taxon>
        <taxon>Pasteurellaceae</taxon>
        <taxon>Actinobacillus</taxon>
    </lineage>
</organism>